<name>A0A4Z1EWF6_9HELO</name>
<dbReference type="Proteomes" id="UP000297777">
    <property type="component" value="Unassembled WGS sequence"/>
</dbReference>
<dbReference type="GO" id="GO:0008425">
    <property type="term" value="F:2-methoxy-6-polyprenyl-1,4-benzoquinol methyltransferase activity"/>
    <property type="evidence" value="ECO:0007669"/>
    <property type="project" value="UniProtKB-UniRule"/>
</dbReference>
<comment type="caution">
    <text evidence="4">Lacks conserved residue(s) required for the propagation of feature annotation.</text>
</comment>
<accession>A0A4Z1EWF6</accession>
<dbReference type="EMBL" id="PQXH01000035">
    <property type="protein sequence ID" value="TGO15820.1"/>
    <property type="molecule type" value="Genomic_DNA"/>
</dbReference>
<comment type="subcellular location">
    <subcellularLocation>
        <location evidence="4">Mitochondrion inner membrane</location>
        <topology evidence="4">Peripheral membrane protein</topology>
        <orientation evidence="4">Matrix side</orientation>
    </subcellularLocation>
</comment>
<keyword evidence="4" id="KW-0472">Membrane</keyword>
<feature type="compositionally biased region" description="Polar residues" evidence="5">
    <location>
        <begin position="43"/>
        <end position="53"/>
    </location>
</feature>
<dbReference type="NCBIfam" id="TIGR01934">
    <property type="entry name" value="MenG_MenH_UbiE"/>
    <property type="match status" value="1"/>
</dbReference>
<evidence type="ECO:0000256" key="1">
    <source>
        <dbReference type="ARBA" id="ARBA00022603"/>
    </source>
</evidence>
<keyword evidence="7" id="KW-1185">Reference proteome</keyword>
<proteinExistence type="inferred from homology"/>
<dbReference type="InterPro" id="IPR004033">
    <property type="entry name" value="UbiE/COQ5_MeTrFase"/>
</dbReference>
<comment type="function">
    <text evidence="4">Methyltransferase required for the conversion of 2-polyprenyl-6-methoxy-1,4-benzoquinol (DDMQH2) to 2-polyprenyl-3-methyl-6-methoxy-1,4-benzoquinol (DMQH2).</text>
</comment>
<keyword evidence="1 4" id="KW-0489">Methyltransferase</keyword>
<comment type="similarity">
    <text evidence="4">Belongs to the class I-like SAM-binding methyltransferase superfamily. MenG/UbiE family.</text>
</comment>
<evidence type="ECO:0000256" key="2">
    <source>
        <dbReference type="ARBA" id="ARBA00022679"/>
    </source>
</evidence>
<evidence type="ECO:0000256" key="3">
    <source>
        <dbReference type="ARBA" id="ARBA00022691"/>
    </source>
</evidence>
<reference evidence="6 7" key="1">
    <citation type="submission" date="2017-12" db="EMBL/GenBank/DDBJ databases">
        <title>Comparative genomics of Botrytis spp.</title>
        <authorList>
            <person name="Valero-Jimenez C.A."/>
            <person name="Tapia P."/>
            <person name="Veloso J."/>
            <person name="Silva-Moreno E."/>
            <person name="Staats M."/>
            <person name="Valdes J.H."/>
            <person name="Van Kan J.A.L."/>
        </authorList>
    </citation>
    <scope>NUCLEOTIDE SEQUENCE [LARGE SCALE GENOMIC DNA]</scope>
    <source>
        <strain evidence="6 7">Bt9001</strain>
    </source>
</reference>
<comment type="subunit">
    <text evidence="4">Component of a multi-subunit COQ enzyme complex, composed of at least COQ3, COQ4, COQ5, COQ6, COQ7 and COQ9.</text>
</comment>
<feature type="binding site" evidence="4">
    <location>
        <position position="131"/>
    </location>
    <ligand>
        <name>S-adenosyl-L-methionine</name>
        <dbReference type="ChEBI" id="CHEBI:59789"/>
    </ligand>
</feature>
<comment type="pathway">
    <text evidence="4">Cofactor biosynthesis; ubiquinone biosynthesis.</text>
</comment>
<feature type="compositionally biased region" description="Low complexity" evidence="5">
    <location>
        <begin position="33"/>
        <end position="42"/>
    </location>
</feature>
<dbReference type="CDD" id="cd02440">
    <property type="entry name" value="AdoMet_MTases"/>
    <property type="match status" value="1"/>
</dbReference>
<organism evidence="6 7">
    <name type="scientific">Botrytis tulipae</name>
    <dbReference type="NCBI Taxonomy" id="87230"/>
    <lineage>
        <taxon>Eukaryota</taxon>
        <taxon>Fungi</taxon>
        <taxon>Dikarya</taxon>
        <taxon>Ascomycota</taxon>
        <taxon>Pezizomycotina</taxon>
        <taxon>Leotiomycetes</taxon>
        <taxon>Helotiales</taxon>
        <taxon>Sclerotiniaceae</taxon>
        <taxon>Botrytis</taxon>
    </lineage>
</organism>
<dbReference type="FunFam" id="3.40.50.150:FF:000133">
    <property type="entry name" value="2-methoxy-6-polyprenyl-1,4-benzoquinol methylase, mitochondrial"/>
    <property type="match status" value="1"/>
</dbReference>
<evidence type="ECO:0000313" key="7">
    <source>
        <dbReference type="Proteomes" id="UP000297777"/>
    </source>
</evidence>
<feature type="binding site" evidence="4">
    <location>
        <begin position="187"/>
        <end position="188"/>
    </location>
    <ligand>
        <name>S-adenosyl-L-methionine</name>
        <dbReference type="ChEBI" id="CHEBI:59789"/>
    </ligand>
</feature>
<dbReference type="AlphaFoldDB" id="A0A4Z1EWF6"/>
<dbReference type="PANTHER" id="PTHR43591:SF24">
    <property type="entry name" value="2-METHOXY-6-POLYPRENYL-1,4-BENZOQUINOL METHYLASE, MITOCHONDRIAL"/>
    <property type="match status" value="1"/>
</dbReference>
<evidence type="ECO:0000313" key="6">
    <source>
        <dbReference type="EMBL" id="TGO15820.1"/>
    </source>
</evidence>
<feature type="region of interest" description="Disordered" evidence="5">
    <location>
        <begin position="33"/>
        <end position="53"/>
    </location>
</feature>
<protein>
    <recommendedName>
        <fullName evidence="4">2-methoxy-6-polyprenyl-1,4-benzoquinol methylase, mitochondrial</fullName>
        <ecNumber evidence="4">2.1.1.201</ecNumber>
    </recommendedName>
    <alternativeName>
        <fullName evidence="4">Ubiquinone biosynthesis methyltransferase COQ5</fullName>
    </alternativeName>
</protein>
<keyword evidence="4" id="KW-0496">Mitochondrion</keyword>
<dbReference type="PROSITE" id="PS01183">
    <property type="entry name" value="UBIE_1"/>
    <property type="match status" value="1"/>
</dbReference>
<keyword evidence="4" id="KW-0999">Mitochondrion inner membrane</keyword>
<dbReference type="OrthoDB" id="6329284at2759"/>
<dbReference type="InterPro" id="IPR029063">
    <property type="entry name" value="SAM-dependent_MTases_sf"/>
</dbReference>
<dbReference type="PROSITE" id="PS01184">
    <property type="entry name" value="UBIE_2"/>
    <property type="match status" value="1"/>
</dbReference>
<dbReference type="GO" id="GO:0032259">
    <property type="term" value="P:methylation"/>
    <property type="evidence" value="ECO:0007669"/>
    <property type="project" value="UniProtKB-KW"/>
</dbReference>
<dbReference type="GO" id="GO:0031314">
    <property type="term" value="C:extrinsic component of mitochondrial inner membrane"/>
    <property type="evidence" value="ECO:0007669"/>
    <property type="project" value="UniProtKB-UniRule"/>
</dbReference>
<dbReference type="Pfam" id="PF01209">
    <property type="entry name" value="Ubie_methyltran"/>
    <property type="match status" value="1"/>
</dbReference>
<dbReference type="PANTHER" id="PTHR43591">
    <property type="entry name" value="METHYLTRANSFERASE"/>
    <property type="match status" value="1"/>
</dbReference>
<keyword evidence="2 4" id="KW-0808">Transferase</keyword>
<dbReference type="InterPro" id="IPR023576">
    <property type="entry name" value="UbiE/COQ5_MeTrFase_CS"/>
</dbReference>
<dbReference type="UniPathway" id="UPA00232"/>
<dbReference type="Gene3D" id="3.40.50.150">
    <property type="entry name" value="Vaccinia Virus protein VP39"/>
    <property type="match status" value="1"/>
</dbReference>
<sequence length="321" mass="35022">MACRSALRPLTRSARSQFVSRCFSTSSSIRQADSSSTQTSSAGALNSDNGRTTHFGYQTVPEAEKVARVAGVFSNIAASYDTMNDCMSLGIHRLWKDHFVRSINPGFTPPTSSTSASSPQGWKMLDIAGGTGDIAFRLLDHATNINKSPSSSITISDINPEMLAEGRKRSLQTSYAHSPRLNFLLANAESLPMVPSNSLDLYTVAFGIRNFTNKAAALREAHRVLKPGGLFACLEFSDVTNPLFNAIYKQWSFSAIPLIGQLVAGDRDSYQYLVESIEKFPKQEEFRDMIKEAGFVVPGKGWEDLTGGIAAIHKGIKPLEK</sequence>
<evidence type="ECO:0000256" key="4">
    <source>
        <dbReference type="HAMAP-Rule" id="MF_03191"/>
    </source>
</evidence>
<evidence type="ECO:0000256" key="5">
    <source>
        <dbReference type="SAM" id="MobiDB-lite"/>
    </source>
</evidence>
<dbReference type="SUPFAM" id="SSF53335">
    <property type="entry name" value="S-adenosyl-L-methionine-dependent methyltransferases"/>
    <property type="match status" value="1"/>
</dbReference>
<feature type="binding site" evidence="4">
    <location>
        <position position="157"/>
    </location>
    <ligand>
        <name>S-adenosyl-L-methionine</name>
        <dbReference type="ChEBI" id="CHEBI:59789"/>
    </ligand>
</feature>
<gene>
    <name evidence="4" type="primary">COQ5</name>
    <name evidence="6" type="ORF">BTUL_0035g00240</name>
</gene>
<comment type="catalytic activity">
    <reaction evidence="4">
        <text>a 2-methoxy-6-(all-trans-polyprenyl)benzene-1,4-diol + S-adenosyl-L-methionine = a 5-methoxy-2-methyl-3-(all-trans-polyprenyl)benzene-1,4-diol + S-adenosyl-L-homocysteine + H(+)</text>
        <dbReference type="Rhea" id="RHEA:28286"/>
        <dbReference type="Rhea" id="RHEA-COMP:10858"/>
        <dbReference type="Rhea" id="RHEA-COMP:10859"/>
        <dbReference type="ChEBI" id="CHEBI:15378"/>
        <dbReference type="ChEBI" id="CHEBI:57856"/>
        <dbReference type="ChEBI" id="CHEBI:59789"/>
        <dbReference type="ChEBI" id="CHEBI:84166"/>
        <dbReference type="ChEBI" id="CHEBI:84167"/>
        <dbReference type="EC" id="2.1.1.201"/>
    </reaction>
</comment>
<comment type="caution">
    <text evidence="6">The sequence shown here is derived from an EMBL/GenBank/DDBJ whole genome shotgun (WGS) entry which is preliminary data.</text>
</comment>
<keyword evidence="3 4" id="KW-0949">S-adenosyl-L-methionine</keyword>
<dbReference type="EC" id="2.1.1.201" evidence="4"/>
<keyword evidence="4" id="KW-0831">Ubiquinone biosynthesis</keyword>
<dbReference type="PROSITE" id="PS51608">
    <property type="entry name" value="SAM_MT_UBIE"/>
    <property type="match status" value="1"/>
</dbReference>
<dbReference type="HAMAP" id="MF_01813">
    <property type="entry name" value="MenG_UbiE_methyltr"/>
    <property type="match status" value="1"/>
</dbReference>